<organism evidence="6 7">
    <name type="scientific">Candidatus Gottesmanbacteria bacterium GW2011_GWA1_48_13</name>
    <dbReference type="NCBI Taxonomy" id="1618439"/>
    <lineage>
        <taxon>Bacteria</taxon>
        <taxon>Candidatus Gottesmaniibacteriota</taxon>
    </lineage>
</organism>
<dbReference type="Pfam" id="PF00171">
    <property type="entry name" value="Aldedh"/>
    <property type="match status" value="1"/>
</dbReference>
<evidence type="ECO:0000313" key="7">
    <source>
        <dbReference type="Proteomes" id="UP000034661"/>
    </source>
</evidence>
<gene>
    <name evidence="6" type="ORF">UY27_C0012G0004</name>
</gene>
<dbReference type="PATRIC" id="fig|1618439.3.peg.383"/>
<evidence type="ECO:0000259" key="5">
    <source>
        <dbReference type="Pfam" id="PF00171"/>
    </source>
</evidence>
<keyword evidence="2 4" id="KW-0560">Oxidoreductase</keyword>
<dbReference type="EMBL" id="LCPJ01000012">
    <property type="protein sequence ID" value="KKU95617.1"/>
    <property type="molecule type" value="Genomic_DNA"/>
</dbReference>
<evidence type="ECO:0000313" key="6">
    <source>
        <dbReference type="EMBL" id="KKU95617.1"/>
    </source>
</evidence>
<comment type="similarity">
    <text evidence="1 4">Belongs to the aldehyde dehydrogenase family.</text>
</comment>
<dbReference type="PROSITE" id="PS00070">
    <property type="entry name" value="ALDEHYDE_DEHYDR_CYS"/>
    <property type="match status" value="1"/>
</dbReference>
<dbReference type="InterPro" id="IPR015590">
    <property type="entry name" value="Aldehyde_DH_dom"/>
</dbReference>
<dbReference type="InterPro" id="IPR029510">
    <property type="entry name" value="Ald_DH_CS_GLU"/>
</dbReference>
<dbReference type="InterPro" id="IPR051020">
    <property type="entry name" value="ALDH-related_metabolic_enz"/>
</dbReference>
<protein>
    <submittedName>
        <fullName evidence="6">NADP-dependent glyceraldehyde-3-phosphate dehydrogenase</fullName>
    </submittedName>
</protein>
<dbReference type="PANTHER" id="PTHR42991">
    <property type="entry name" value="ALDEHYDE DEHYDROGENASE"/>
    <property type="match status" value="1"/>
</dbReference>
<dbReference type="InterPro" id="IPR016162">
    <property type="entry name" value="Ald_DH_N"/>
</dbReference>
<reference evidence="6 7" key="1">
    <citation type="journal article" date="2015" name="Nature">
        <title>rRNA introns, odd ribosomes, and small enigmatic genomes across a large radiation of phyla.</title>
        <authorList>
            <person name="Brown C.T."/>
            <person name="Hug L.A."/>
            <person name="Thomas B.C."/>
            <person name="Sharon I."/>
            <person name="Castelle C.J."/>
            <person name="Singh A."/>
            <person name="Wilkins M.J."/>
            <person name="Williams K.H."/>
            <person name="Banfield J.F."/>
        </authorList>
    </citation>
    <scope>NUCLEOTIDE SEQUENCE [LARGE SCALE GENOMIC DNA]</scope>
</reference>
<comment type="caution">
    <text evidence="6">The sequence shown here is derived from an EMBL/GenBank/DDBJ whole genome shotgun (WGS) entry which is preliminary data.</text>
</comment>
<evidence type="ECO:0000256" key="3">
    <source>
        <dbReference type="PROSITE-ProRule" id="PRU10007"/>
    </source>
</evidence>
<accession>A0A0G1UN39</accession>
<dbReference type="InterPro" id="IPR016163">
    <property type="entry name" value="Ald_DH_C"/>
</dbReference>
<feature type="active site" evidence="3">
    <location>
        <position position="265"/>
    </location>
</feature>
<proteinExistence type="inferred from homology"/>
<dbReference type="InterPro" id="IPR016160">
    <property type="entry name" value="Ald_DH_CS_CYS"/>
</dbReference>
<evidence type="ECO:0000256" key="2">
    <source>
        <dbReference type="ARBA" id="ARBA00023002"/>
    </source>
</evidence>
<dbReference type="PANTHER" id="PTHR42991:SF1">
    <property type="entry name" value="ALDEHYDE DEHYDROGENASE"/>
    <property type="match status" value="1"/>
</dbReference>
<evidence type="ECO:0000256" key="4">
    <source>
        <dbReference type="RuleBase" id="RU003345"/>
    </source>
</evidence>
<sequence>MPAEFFEPISNKQTPPVYLFFDGKQWVGSASGKTVAVASPINGEVVGELQIVTEQEIDMVMQAASAAQPAWEATPLNKRVAIMHLAADWIRHFEEYLTALLVREIGKTDSEARSEIKRTADLTDYFADEVQSMRGETLDSDNFPGYDKGRIAVIERVAYGVAVAIAPFNYPVNLSASKIVPALLMGNSVVFKPPTQGGISGIHLTRMFEKAGVPAGVISCITGSGTEVGNAVVSHPLVDMITFTGSSDTGVAIAEKAGMVPLVFECGGNNPAVVYPDADMNLTAREIVKGGFAFAGQRCTAIKYVLGTQGVLEQLLPVVVTQMKELVAMGDPRSTETKLVGPIVSESAAKQFQQWIDASVQQGAKVAIGGICKGNYMEPTILTNVSPNMPVVAHEVFGPLISFITIKSMDEAITIINNSMFGLQASVFTKDEGTGIIFAKRLNVGTVQINGSPQRGPDHFPFLGVKRSGLGVQGVRYSLEAMSRLRPIVINKPS</sequence>
<dbReference type="Gene3D" id="3.40.309.10">
    <property type="entry name" value="Aldehyde Dehydrogenase, Chain A, domain 2"/>
    <property type="match status" value="1"/>
</dbReference>
<dbReference type="InterPro" id="IPR016161">
    <property type="entry name" value="Ald_DH/histidinol_DH"/>
</dbReference>
<dbReference type="GO" id="GO:0008911">
    <property type="term" value="F:lactaldehyde dehydrogenase (NAD+) activity"/>
    <property type="evidence" value="ECO:0007669"/>
    <property type="project" value="TreeGrafter"/>
</dbReference>
<evidence type="ECO:0000256" key="1">
    <source>
        <dbReference type="ARBA" id="ARBA00009986"/>
    </source>
</evidence>
<feature type="domain" description="Aldehyde dehydrogenase" evidence="5">
    <location>
        <begin position="26"/>
        <end position="486"/>
    </location>
</feature>
<dbReference type="PROSITE" id="PS00687">
    <property type="entry name" value="ALDEHYDE_DEHYDR_GLU"/>
    <property type="match status" value="1"/>
</dbReference>
<dbReference type="Gene3D" id="3.40.605.10">
    <property type="entry name" value="Aldehyde Dehydrogenase, Chain A, domain 1"/>
    <property type="match status" value="1"/>
</dbReference>
<dbReference type="Proteomes" id="UP000034661">
    <property type="component" value="Unassembled WGS sequence"/>
</dbReference>
<name>A0A0G1UN39_9BACT</name>
<dbReference type="AlphaFoldDB" id="A0A0G1UN39"/>
<dbReference type="SUPFAM" id="SSF53720">
    <property type="entry name" value="ALDH-like"/>
    <property type="match status" value="1"/>
</dbReference>